<gene>
    <name evidence="2" type="primary">ORF98251</name>
</gene>
<accession>A0A0B7A530</accession>
<evidence type="ECO:0000256" key="1">
    <source>
        <dbReference type="SAM" id="MobiDB-lite"/>
    </source>
</evidence>
<dbReference type="EMBL" id="HACG01029194">
    <property type="protein sequence ID" value="CEK76059.1"/>
    <property type="molecule type" value="Transcribed_RNA"/>
</dbReference>
<organism evidence="2">
    <name type="scientific">Arion vulgaris</name>
    <dbReference type="NCBI Taxonomy" id="1028688"/>
    <lineage>
        <taxon>Eukaryota</taxon>
        <taxon>Metazoa</taxon>
        <taxon>Spiralia</taxon>
        <taxon>Lophotrochozoa</taxon>
        <taxon>Mollusca</taxon>
        <taxon>Gastropoda</taxon>
        <taxon>Heterobranchia</taxon>
        <taxon>Euthyneura</taxon>
        <taxon>Panpulmonata</taxon>
        <taxon>Eupulmonata</taxon>
        <taxon>Stylommatophora</taxon>
        <taxon>Helicina</taxon>
        <taxon>Arionoidea</taxon>
        <taxon>Arionidae</taxon>
        <taxon>Arion</taxon>
    </lineage>
</organism>
<feature type="non-terminal residue" evidence="2">
    <location>
        <position position="1"/>
    </location>
</feature>
<dbReference type="AlphaFoldDB" id="A0A0B7A530"/>
<sequence>TKKAHLCTPFWTGNEDADVDAQDRDQNTSQGKRCKFTDKHYTNKDNKCH</sequence>
<reference evidence="2" key="1">
    <citation type="submission" date="2014-12" db="EMBL/GenBank/DDBJ databases">
        <title>Insight into the proteome of Arion vulgaris.</title>
        <authorList>
            <person name="Aradska J."/>
            <person name="Bulat T."/>
            <person name="Smidak R."/>
            <person name="Sarate P."/>
            <person name="Gangsoo J."/>
            <person name="Sialana F."/>
            <person name="Bilban M."/>
            <person name="Lubec G."/>
        </authorList>
    </citation>
    <scope>NUCLEOTIDE SEQUENCE</scope>
    <source>
        <tissue evidence="2">Skin</tissue>
    </source>
</reference>
<name>A0A0B7A530_9EUPU</name>
<proteinExistence type="predicted"/>
<feature type="region of interest" description="Disordered" evidence="1">
    <location>
        <begin position="1"/>
        <end position="31"/>
    </location>
</feature>
<protein>
    <submittedName>
        <fullName evidence="2">Uncharacterized protein</fullName>
    </submittedName>
</protein>
<evidence type="ECO:0000313" key="2">
    <source>
        <dbReference type="EMBL" id="CEK76059.1"/>
    </source>
</evidence>